<name>A0AAD5H2B6_9CHLO</name>
<organism evidence="1 2">
    <name type="scientific">Chlorella ohadii</name>
    <dbReference type="NCBI Taxonomy" id="2649997"/>
    <lineage>
        <taxon>Eukaryota</taxon>
        <taxon>Viridiplantae</taxon>
        <taxon>Chlorophyta</taxon>
        <taxon>core chlorophytes</taxon>
        <taxon>Trebouxiophyceae</taxon>
        <taxon>Chlorellales</taxon>
        <taxon>Chlorellaceae</taxon>
        <taxon>Chlorella clade</taxon>
        <taxon>Chlorella</taxon>
    </lineage>
</organism>
<accession>A0AAD5H2B6</accession>
<dbReference type="EMBL" id="JADXDR010000176">
    <property type="protein sequence ID" value="KAI7836782.1"/>
    <property type="molecule type" value="Genomic_DNA"/>
</dbReference>
<sequence>MDEQTVQRVEAVAAELLGAGMSRAGVVELLESMQAVASLEPQALAPKLASTRVVVKGLKIRRTSSVNMMCSAAARAALAQRSDAAFAASCAVFAELCAAATDSHDVAAHGKTAAIWRVCEFDLEDLFFKVEASELQAVFSALQTHMGWSPKQAADALLLREWSGYWRRKRETLLETTGHHIKAMADLLRYVLASELLPACQQLAQTGLAPEMRLAVIKVAQKCCWKGWRTAISSLAMLNTLLGSWPAAAEAAVEDSELFVLPKTAAMHRIISGLSTAGLEPTHLLPLISHIAGKPWLHREQALAAIAEQLYDGDWRAAALKCLQEPALTDPVSLDRLQHALDRLQRMGAEVASDRGRERVLQFVKGQRGAAQTWRITVPEGTSAEARQAAAVAALEAEGFRAVGGQAAQIVSQLAEVSREAGQ</sequence>
<comment type="caution">
    <text evidence="1">The sequence shown here is derived from an EMBL/GenBank/DDBJ whole genome shotgun (WGS) entry which is preliminary data.</text>
</comment>
<evidence type="ECO:0000313" key="1">
    <source>
        <dbReference type="EMBL" id="KAI7836782.1"/>
    </source>
</evidence>
<reference evidence="1" key="1">
    <citation type="submission" date="2020-11" db="EMBL/GenBank/DDBJ databases">
        <title>Chlorella ohadii genome sequencing and assembly.</title>
        <authorList>
            <person name="Murik O."/>
            <person name="Treves H."/>
            <person name="Kedem I."/>
            <person name="Shotland Y."/>
            <person name="Kaplan A."/>
        </authorList>
    </citation>
    <scope>NUCLEOTIDE SEQUENCE</scope>
    <source>
        <strain evidence="1">1</strain>
    </source>
</reference>
<protein>
    <submittedName>
        <fullName evidence="1">Uncharacterized protein</fullName>
    </submittedName>
</protein>
<keyword evidence="2" id="KW-1185">Reference proteome</keyword>
<evidence type="ECO:0000313" key="2">
    <source>
        <dbReference type="Proteomes" id="UP001205105"/>
    </source>
</evidence>
<gene>
    <name evidence="1" type="ORF">COHA_009362</name>
</gene>
<dbReference type="Proteomes" id="UP001205105">
    <property type="component" value="Unassembled WGS sequence"/>
</dbReference>
<proteinExistence type="predicted"/>
<dbReference type="AlphaFoldDB" id="A0AAD5H2B6"/>